<dbReference type="Pfam" id="PF03061">
    <property type="entry name" value="4HBT"/>
    <property type="match status" value="1"/>
</dbReference>
<accession>A0ABW5LN46</accession>
<gene>
    <name evidence="4" type="ORF">ACFSRZ_02610</name>
</gene>
<dbReference type="NCBIfam" id="TIGR00369">
    <property type="entry name" value="unchar_dom_1"/>
    <property type="match status" value="1"/>
</dbReference>
<dbReference type="InterPro" id="IPR029069">
    <property type="entry name" value="HotDog_dom_sf"/>
</dbReference>
<dbReference type="PANTHER" id="PTHR21660:SF1">
    <property type="entry name" value="ACYL-COENZYME A THIOESTERASE 13"/>
    <property type="match status" value="1"/>
</dbReference>
<dbReference type="CDD" id="cd03443">
    <property type="entry name" value="PaaI_thioesterase"/>
    <property type="match status" value="1"/>
</dbReference>
<dbReference type="InterPro" id="IPR006683">
    <property type="entry name" value="Thioestr_dom"/>
</dbReference>
<dbReference type="EMBL" id="JBHULH010000001">
    <property type="protein sequence ID" value="MFD2566247.1"/>
    <property type="molecule type" value="Genomic_DNA"/>
</dbReference>
<dbReference type="InterPro" id="IPR039298">
    <property type="entry name" value="ACOT13"/>
</dbReference>
<evidence type="ECO:0000313" key="4">
    <source>
        <dbReference type="EMBL" id="MFD2566247.1"/>
    </source>
</evidence>
<comment type="caution">
    <text evidence="4">The sequence shown here is derived from an EMBL/GenBank/DDBJ whole genome shotgun (WGS) entry which is preliminary data.</text>
</comment>
<evidence type="ECO:0000256" key="2">
    <source>
        <dbReference type="ARBA" id="ARBA00022801"/>
    </source>
</evidence>
<organism evidence="4 5">
    <name type="scientific">Pseudotenacibaculum haliotis</name>
    <dbReference type="NCBI Taxonomy" id="1862138"/>
    <lineage>
        <taxon>Bacteria</taxon>
        <taxon>Pseudomonadati</taxon>
        <taxon>Bacteroidota</taxon>
        <taxon>Flavobacteriia</taxon>
        <taxon>Flavobacteriales</taxon>
        <taxon>Flavobacteriaceae</taxon>
        <taxon>Pseudotenacibaculum</taxon>
    </lineage>
</organism>
<comment type="similarity">
    <text evidence="1">Belongs to the thioesterase PaaI family.</text>
</comment>
<feature type="domain" description="Thioesterase" evidence="3">
    <location>
        <begin position="44"/>
        <end position="119"/>
    </location>
</feature>
<evidence type="ECO:0000313" key="5">
    <source>
        <dbReference type="Proteomes" id="UP001597508"/>
    </source>
</evidence>
<dbReference type="GO" id="GO:0016787">
    <property type="term" value="F:hydrolase activity"/>
    <property type="evidence" value="ECO:0007669"/>
    <property type="project" value="UniProtKB-KW"/>
</dbReference>
<dbReference type="SUPFAM" id="SSF54637">
    <property type="entry name" value="Thioesterase/thiol ester dehydrase-isomerase"/>
    <property type="match status" value="1"/>
</dbReference>
<keyword evidence="2 4" id="KW-0378">Hydrolase</keyword>
<dbReference type="EC" id="3.1.2.-" evidence="4"/>
<proteinExistence type="inferred from homology"/>
<dbReference type="RefSeq" id="WP_379664966.1">
    <property type="nucleotide sequence ID" value="NZ_JBHULH010000001.1"/>
</dbReference>
<sequence>MIEEAKRSFEQQGFMKTLGAKIIAIEKGMVKISCDLKESLTQQHGFFHAGVITSIADVACGYAAFTTMPEGSDVLSVEIKTNLMRAAKADRIIATGKVIKSGRTLIFCEAKITDEKEETLFATLQGTMMCLQSKTKQ</sequence>
<reference evidence="5" key="1">
    <citation type="journal article" date="2019" name="Int. J. Syst. Evol. Microbiol.">
        <title>The Global Catalogue of Microorganisms (GCM) 10K type strain sequencing project: providing services to taxonomists for standard genome sequencing and annotation.</title>
        <authorList>
            <consortium name="The Broad Institute Genomics Platform"/>
            <consortium name="The Broad Institute Genome Sequencing Center for Infectious Disease"/>
            <person name="Wu L."/>
            <person name="Ma J."/>
        </authorList>
    </citation>
    <scope>NUCLEOTIDE SEQUENCE [LARGE SCALE GENOMIC DNA]</scope>
    <source>
        <strain evidence="5">KCTC 52127</strain>
    </source>
</reference>
<dbReference type="Proteomes" id="UP001597508">
    <property type="component" value="Unassembled WGS sequence"/>
</dbReference>
<dbReference type="Gene3D" id="3.10.129.10">
    <property type="entry name" value="Hotdog Thioesterase"/>
    <property type="match status" value="1"/>
</dbReference>
<protein>
    <submittedName>
        <fullName evidence="4">PaaI family thioesterase</fullName>
        <ecNumber evidence="4">3.1.2.-</ecNumber>
    </submittedName>
</protein>
<dbReference type="PANTHER" id="PTHR21660">
    <property type="entry name" value="THIOESTERASE SUPERFAMILY MEMBER-RELATED"/>
    <property type="match status" value="1"/>
</dbReference>
<dbReference type="InterPro" id="IPR003736">
    <property type="entry name" value="PAAI_dom"/>
</dbReference>
<evidence type="ECO:0000256" key="1">
    <source>
        <dbReference type="ARBA" id="ARBA00008324"/>
    </source>
</evidence>
<name>A0ABW5LN46_9FLAO</name>
<evidence type="ECO:0000259" key="3">
    <source>
        <dbReference type="Pfam" id="PF03061"/>
    </source>
</evidence>
<keyword evidence="5" id="KW-1185">Reference proteome</keyword>